<dbReference type="OrthoDB" id="6500128at2759"/>
<sequence length="288" mass="31673">MSYVVRLSLAPGLIASRMWHAAIFLPLCAAAISSTTLLLHLSVVAAQRALTREACVLPRGPFLETSFTERVGGGRIFMWKLAQFIGCLTLLGISLFFPPLGDGSDHRENYQLLVQASVVGPYTYASALALLAILAPSRNGRLVSMHLEFVLLSSWALYVYRDIWPLATYTLAPFDPITPIFIVQFTVLTFVAVAAPLLVPTPYVAIDPRRPAPEPAPEQTASLLSFMLYSFLDPLVWAGYHSVHLAFDRLPPLADYDTNAHLTARAFKHMDPSEHGKGARHVFWGLAA</sequence>
<evidence type="ECO:0000256" key="1">
    <source>
        <dbReference type="SAM" id="Phobius"/>
    </source>
</evidence>
<proteinExistence type="predicted"/>
<dbReference type="STRING" id="1314781.A0A166AKR6"/>
<keyword evidence="1" id="KW-0812">Transmembrane</keyword>
<name>A0A166AKR6_EXIGL</name>
<accession>A0A166AKR6</accession>
<dbReference type="AlphaFoldDB" id="A0A166AKR6"/>
<organism evidence="2 3">
    <name type="scientific">Exidia glandulosa HHB12029</name>
    <dbReference type="NCBI Taxonomy" id="1314781"/>
    <lineage>
        <taxon>Eukaryota</taxon>
        <taxon>Fungi</taxon>
        <taxon>Dikarya</taxon>
        <taxon>Basidiomycota</taxon>
        <taxon>Agaricomycotina</taxon>
        <taxon>Agaricomycetes</taxon>
        <taxon>Auriculariales</taxon>
        <taxon>Exidiaceae</taxon>
        <taxon>Exidia</taxon>
    </lineage>
</organism>
<dbReference type="InParanoid" id="A0A166AKR6"/>
<gene>
    <name evidence="2" type="ORF">EXIGLDRAFT_768519</name>
</gene>
<feature type="transmembrane region" description="Helical" evidence="1">
    <location>
        <begin position="81"/>
        <end position="100"/>
    </location>
</feature>
<feature type="transmembrane region" description="Helical" evidence="1">
    <location>
        <begin position="20"/>
        <end position="43"/>
    </location>
</feature>
<protein>
    <submittedName>
        <fullName evidence="2">Uncharacterized protein</fullName>
    </submittedName>
</protein>
<dbReference type="EMBL" id="KV425999">
    <property type="protein sequence ID" value="KZV92899.1"/>
    <property type="molecule type" value="Genomic_DNA"/>
</dbReference>
<feature type="transmembrane region" description="Helical" evidence="1">
    <location>
        <begin position="112"/>
        <end position="135"/>
    </location>
</feature>
<feature type="non-terminal residue" evidence="2">
    <location>
        <position position="288"/>
    </location>
</feature>
<feature type="transmembrane region" description="Helical" evidence="1">
    <location>
        <begin position="180"/>
        <end position="199"/>
    </location>
</feature>
<evidence type="ECO:0000313" key="3">
    <source>
        <dbReference type="Proteomes" id="UP000077266"/>
    </source>
</evidence>
<reference evidence="2 3" key="1">
    <citation type="journal article" date="2016" name="Mol. Biol. Evol.">
        <title>Comparative Genomics of Early-Diverging Mushroom-Forming Fungi Provides Insights into the Origins of Lignocellulose Decay Capabilities.</title>
        <authorList>
            <person name="Nagy L.G."/>
            <person name="Riley R."/>
            <person name="Tritt A."/>
            <person name="Adam C."/>
            <person name="Daum C."/>
            <person name="Floudas D."/>
            <person name="Sun H."/>
            <person name="Yadav J.S."/>
            <person name="Pangilinan J."/>
            <person name="Larsson K.H."/>
            <person name="Matsuura K."/>
            <person name="Barry K."/>
            <person name="Labutti K."/>
            <person name="Kuo R."/>
            <person name="Ohm R.A."/>
            <person name="Bhattacharya S.S."/>
            <person name="Shirouzu T."/>
            <person name="Yoshinaga Y."/>
            <person name="Martin F.M."/>
            <person name="Grigoriev I.V."/>
            <person name="Hibbett D.S."/>
        </authorList>
    </citation>
    <scope>NUCLEOTIDE SEQUENCE [LARGE SCALE GENOMIC DNA]</scope>
    <source>
        <strain evidence="2 3">HHB12029</strain>
    </source>
</reference>
<keyword evidence="1" id="KW-1133">Transmembrane helix</keyword>
<keyword evidence="1" id="KW-0472">Membrane</keyword>
<keyword evidence="3" id="KW-1185">Reference proteome</keyword>
<feature type="transmembrane region" description="Helical" evidence="1">
    <location>
        <begin position="142"/>
        <end position="160"/>
    </location>
</feature>
<evidence type="ECO:0000313" key="2">
    <source>
        <dbReference type="EMBL" id="KZV92899.1"/>
    </source>
</evidence>
<dbReference type="Proteomes" id="UP000077266">
    <property type="component" value="Unassembled WGS sequence"/>
</dbReference>